<reference evidence="12 13" key="1">
    <citation type="journal article" date="2013" name="Genome Announc.">
        <title>Complete Genome Sequence of Glaciecola psychrophila Strain 170T.</title>
        <authorList>
            <person name="Yin J."/>
            <person name="Chen J."/>
            <person name="Liu G."/>
            <person name="Yu Y."/>
            <person name="Song L."/>
            <person name="Wang X."/>
            <person name="Qu X."/>
        </authorList>
    </citation>
    <scope>NUCLEOTIDE SEQUENCE [LARGE SCALE GENOMIC DNA]</scope>
    <source>
        <strain evidence="12 13">170</strain>
    </source>
</reference>
<dbReference type="GO" id="GO:0004190">
    <property type="term" value="F:aspartic-type endopeptidase activity"/>
    <property type="evidence" value="ECO:0007669"/>
    <property type="project" value="UniProtKB-UniRule"/>
</dbReference>
<feature type="transmembrane region" description="Helical" evidence="9">
    <location>
        <begin position="69"/>
        <end position="88"/>
    </location>
</feature>
<feature type="active site" evidence="9">
    <location>
        <position position="142"/>
    </location>
</feature>
<evidence type="ECO:0000256" key="11">
    <source>
        <dbReference type="RuleBase" id="RU004181"/>
    </source>
</evidence>
<comment type="function">
    <text evidence="9 10">This protein specifically catalyzes the removal of signal peptides from prolipoproteins.</text>
</comment>
<dbReference type="PRINTS" id="PR00781">
    <property type="entry name" value="LIPOSIGPTASE"/>
</dbReference>
<dbReference type="RefSeq" id="WP_007639542.1">
    <property type="nucleotide sequence ID" value="NC_020514.1"/>
</dbReference>
<name>K7ACS2_9ALTE</name>
<keyword evidence="5 9" id="KW-0064">Aspartyl protease</keyword>
<organism evidence="12 13">
    <name type="scientific">Paraglaciecola psychrophila 170</name>
    <dbReference type="NCBI Taxonomy" id="1129794"/>
    <lineage>
        <taxon>Bacteria</taxon>
        <taxon>Pseudomonadati</taxon>
        <taxon>Pseudomonadota</taxon>
        <taxon>Gammaproteobacteria</taxon>
        <taxon>Alteromonadales</taxon>
        <taxon>Alteromonadaceae</taxon>
        <taxon>Paraglaciecola</taxon>
    </lineage>
</organism>
<dbReference type="GO" id="GO:0005886">
    <property type="term" value="C:plasma membrane"/>
    <property type="evidence" value="ECO:0007669"/>
    <property type="project" value="UniProtKB-SubCell"/>
</dbReference>
<dbReference type="EC" id="3.4.23.36" evidence="9"/>
<evidence type="ECO:0000256" key="9">
    <source>
        <dbReference type="HAMAP-Rule" id="MF_00161"/>
    </source>
</evidence>
<dbReference type="PATRIC" id="fig|1129794.4.peg.1314"/>
<dbReference type="UniPathway" id="UPA00665"/>
<keyword evidence="4 9" id="KW-0812">Transmembrane</keyword>
<dbReference type="NCBIfam" id="TIGR00077">
    <property type="entry name" value="lspA"/>
    <property type="match status" value="1"/>
</dbReference>
<evidence type="ECO:0000256" key="5">
    <source>
        <dbReference type="ARBA" id="ARBA00022750"/>
    </source>
</evidence>
<comment type="catalytic activity">
    <reaction evidence="9 10">
        <text>Release of signal peptides from bacterial membrane prolipoproteins. Hydrolyzes -Xaa-Yaa-Zaa-|-(S,diacylglyceryl)Cys-, in which Xaa is hydrophobic (preferably Leu), and Yaa (Ala or Ser) and Zaa (Gly or Ala) have small, neutral side chains.</text>
        <dbReference type="EC" id="3.4.23.36"/>
    </reaction>
</comment>
<evidence type="ECO:0000256" key="10">
    <source>
        <dbReference type="RuleBase" id="RU000594"/>
    </source>
</evidence>
<feature type="active site" evidence="9">
    <location>
        <position position="124"/>
    </location>
</feature>
<feature type="transmembrane region" description="Helical" evidence="9">
    <location>
        <begin position="95"/>
        <end position="113"/>
    </location>
</feature>
<dbReference type="OrthoDB" id="9810259at2"/>
<dbReference type="HAMAP" id="MF_00161">
    <property type="entry name" value="LspA"/>
    <property type="match status" value="1"/>
</dbReference>
<keyword evidence="2 9" id="KW-1003">Cell membrane</keyword>
<keyword evidence="8 9" id="KW-0472">Membrane</keyword>
<dbReference type="HOGENOM" id="CLU_083252_3_1_6"/>
<dbReference type="eggNOG" id="COG0597">
    <property type="taxonomic scope" value="Bacteria"/>
</dbReference>
<evidence type="ECO:0000256" key="1">
    <source>
        <dbReference type="ARBA" id="ARBA00006139"/>
    </source>
</evidence>
<comment type="pathway">
    <text evidence="9">Protein modification; lipoprotein biosynthesis (signal peptide cleavage).</text>
</comment>
<keyword evidence="6 9" id="KW-0378">Hydrolase</keyword>
<evidence type="ECO:0000313" key="12">
    <source>
        <dbReference type="EMBL" id="AGH43436.1"/>
    </source>
</evidence>
<gene>
    <name evidence="9" type="primary">lspA</name>
    <name evidence="12" type="ORF">C427_1327</name>
</gene>
<dbReference type="PANTHER" id="PTHR33695:SF1">
    <property type="entry name" value="LIPOPROTEIN SIGNAL PEPTIDASE"/>
    <property type="match status" value="1"/>
</dbReference>
<dbReference type="Pfam" id="PF01252">
    <property type="entry name" value="Peptidase_A8"/>
    <property type="match status" value="1"/>
</dbReference>
<comment type="subcellular location">
    <subcellularLocation>
        <location evidence="9">Cell membrane</location>
        <topology evidence="9">Multi-pass membrane protein</topology>
    </subcellularLocation>
</comment>
<evidence type="ECO:0000256" key="6">
    <source>
        <dbReference type="ARBA" id="ARBA00022801"/>
    </source>
</evidence>
<evidence type="ECO:0000313" key="13">
    <source>
        <dbReference type="Proteomes" id="UP000011864"/>
    </source>
</evidence>
<dbReference type="PANTHER" id="PTHR33695">
    <property type="entry name" value="LIPOPROTEIN SIGNAL PEPTIDASE"/>
    <property type="match status" value="1"/>
</dbReference>
<evidence type="ECO:0000256" key="8">
    <source>
        <dbReference type="ARBA" id="ARBA00023136"/>
    </source>
</evidence>
<evidence type="ECO:0000256" key="7">
    <source>
        <dbReference type="ARBA" id="ARBA00022989"/>
    </source>
</evidence>
<keyword evidence="7 9" id="KW-1133">Transmembrane helix</keyword>
<evidence type="ECO:0000256" key="3">
    <source>
        <dbReference type="ARBA" id="ARBA00022670"/>
    </source>
</evidence>
<dbReference type="Proteomes" id="UP000011864">
    <property type="component" value="Chromosome"/>
</dbReference>
<evidence type="ECO:0000256" key="4">
    <source>
        <dbReference type="ARBA" id="ARBA00022692"/>
    </source>
</evidence>
<keyword evidence="3 9" id="KW-0645">Protease</keyword>
<dbReference type="AlphaFoldDB" id="K7ACS2"/>
<dbReference type="KEGG" id="gps:C427_1327"/>
<proteinExistence type="inferred from homology"/>
<accession>K7ACS2</accession>
<dbReference type="STRING" id="1129794.C427_1327"/>
<feature type="transmembrane region" description="Helical" evidence="9">
    <location>
        <begin position="133"/>
        <end position="155"/>
    </location>
</feature>
<dbReference type="PROSITE" id="PS00855">
    <property type="entry name" value="SPASE_II"/>
    <property type="match status" value="1"/>
</dbReference>
<comment type="similarity">
    <text evidence="1 9 11">Belongs to the peptidase A8 family.</text>
</comment>
<evidence type="ECO:0000256" key="2">
    <source>
        <dbReference type="ARBA" id="ARBA00022475"/>
    </source>
</evidence>
<sequence length="165" mass="18097">MNALKRLQMILVICLVSIGIDQGTKWYASEYLPKFEMTSYWGDLLRIGYAENTGAFLGLGSGMSDSAKFWIFVCAVGFILSALLIYILRTKTQTAYGLSSLMIIFSGGISNFFDRAVNNGAVIDFLNVGIGSLRTGIFNVADMAIMLGVFLLLFAKDKKADSKDE</sequence>
<comment type="caution">
    <text evidence="9">Lacks conserved residue(s) required for the propagation of feature annotation.</text>
</comment>
<dbReference type="EMBL" id="CP003837">
    <property type="protein sequence ID" value="AGH43436.1"/>
    <property type="molecule type" value="Genomic_DNA"/>
</dbReference>
<protein>
    <recommendedName>
        <fullName evidence="9">Lipoprotein signal peptidase</fullName>
        <ecNumber evidence="9">3.4.23.36</ecNumber>
    </recommendedName>
    <alternativeName>
        <fullName evidence="9">Prolipoprotein signal peptidase</fullName>
    </alternativeName>
    <alternativeName>
        <fullName evidence="9">Signal peptidase II</fullName>
        <shortName evidence="9">SPase II</shortName>
    </alternativeName>
</protein>
<dbReference type="InterPro" id="IPR001872">
    <property type="entry name" value="Peptidase_A8"/>
</dbReference>
<keyword evidence="13" id="KW-1185">Reference proteome</keyword>
<dbReference type="GO" id="GO:0006508">
    <property type="term" value="P:proteolysis"/>
    <property type="evidence" value="ECO:0007669"/>
    <property type="project" value="UniProtKB-KW"/>
</dbReference>